<dbReference type="InterPro" id="IPR000281">
    <property type="entry name" value="HTH_RpiR"/>
</dbReference>
<dbReference type="InterPro" id="IPR036388">
    <property type="entry name" value="WH-like_DNA-bd_sf"/>
</dbReference>
<evidence type="ECO:0000313" key="7">
    <source>
        <dbReference type="EMBL" id="RVU19427.1"/>
    </source>
</evidence>
<evidence type="ECO:0000259" key="6">
    <source>
        <dbReference type="PROSITE" id="PS51464"/>
    </source>
</evidence>
<dbReference type="OrthoDB" id="9814005at2"/>
<evidence type="ECO:0000256" key="4">
    <source>
        <dbReference type="SAM" id="MobiDB-lite"/>
    </source>
</evidence>
<dbReference type="GO" id="GO:0097367">
    <property type="term" value="F:carbohydrate derivative binding"/>
    <property type="evidence" value="ECO:0007669"/>
    <property type="project" value="InterPro"/>
</dbReference>
<dbReference type="PANTHER" id="PTHR30514:SF18">
    <property type="entry name" value="RPIR-FAMILY TRANSCRIPTIONAL REGULATOR"/>
    <property type="match status" value="1"/>
</dbReference>
<dbReference type="SUPFAM" id="SSF53697">
    <property type="entry name" value="SIS domain"/>
    <property type="match status" value="1"/>
</dbReference>
<keyword evidence="3" id="KW-0804">Transcription</keyword>
<dbReference type="InterPro" id="IPR046348">
    <property type="entry name" value="SIS_dom_sf"/>
</dbReference>
<feature type="region of interest" description="Disordered" evidence="4">
    <location>
        <begin position="1"/>
        <end position="48"/>
    </location>
</feature>
<dbReference type="Pfam" id="PF01380">
    <property type="entry name" value="SIS"/>
    <property type="match status" value="1"/>
</dbReference>
<dbReference type="InterPro" id="IPR009057">
    <property type="entry name" value="Homeodomain-like_sf"/>
</dbReference>
<feature type="compositionally biased region" description="Basic and acidic residues" evidence="4">
    <location>
        <begin position="19"/>
        <end position="32"/>
    </location>
</feature>
<keyword evidence="1" id="KW-0805">Transcription regulation</keyword>
<evidence type="ECO:0000256" key="1">
    <source>
        <dbReference type="ARBA" id="ARBA00023015"/>
    </source>
</evidence>
<name>A0A3S2WCU9_9HYPH</name>
<dbReference type="InterPro" id="IPR001347">
    <property type="entry name" value="SIS_dom"/>
</dbReference>
<comment type="caution">
    <text evidence="7">The sequence shown here is derived from an EMBL/GenBank/DDBJ whole genome shotgun (WGS) entry which is preliminary data.</text>
</comment>
<keyword evidence="8" id="KW-1185">Reference proteome</keyword>
<feature type="domain" description="HTH rpiR-type" evidence="5">
    <location>
        <begin position="50"/>
        <end position="126"/>
    </location>
</feature>
<organism evidence="7 8">
    <name type="scientific">Methylobacterium oryzihabitans</name>
    <dbReference type="NCBI Taxonomy" id="2499852"/>
    <lineage>
        <taxon>Bacteria</taxon>
        <taxon>Pseudomonadati</taxon>
        <taxon>Pseudomonadota</taxon>
        <taxon>Alphaproteobacteria</taxon>
        <taxon>Hyphomicrobiales</taxon>
        <taxon>Methylobacteriaceae</taxon>
        <taxon>Methylobacterium</taxon>
    </lineage>
</organism>
<dbReference type="Pfam" id="PF01418">
    <property type="entry name" value="HTH_6"/>
    <property type="match status" value="1"/>
</dbReference>
<dbReference type="GO" id="GO:0003677">
    <property type="term" value="F:DNA binding"/>
    <property type="evidence" value="ECO:0007669"/>
    <property type="project" value="UniProtKB-KW"/>
</dbReference>
<evidence type="ECO:0000259" key="5">
    <source>
        <dbReference type="PROSITE" id="PS51071"/>
    </source>
</evidence>
<accession>A0A3S2WCU9</accession>
<dbReference type="Gene3D" id="1.10.10.10">
    <property type="entry name" value="Winged helix-like DNA-binding domain superfamily/Winged helix DNA-binding domain"/>
    <property type="match status" value="1"/>
</dbReference>
<dbReference type="AlphaFoldDB" id="A0A3S2WCU9"/>
<dbReference type="InterPro" id="IPR035472">
    <property type="entry name" value="RpiR-like_SIS"/>
</dbReference>
<dbReference type="Gene3D" id="3.40.50.10490">
    <property type="entry name" value="Glucose-6-phosphate isomerase like protein, domain 1"/>
    <property type="match status" value="1"/>
</dbReference>
<feature type="domain" description="SIS" evidence="6">
    <location>
        <begin position="173"/>
        <end position="311"/>
    </location>
</feature>
<gene>
    <name evidence="7" type="ORF">EOE48_08490</name>
</gene>
<dbReference type="EMBL" id="SACP01000006">
    <property type="protein sequence ID" value="RVU19427.1"/>
    <property type="molecule type" value="Genomic_DNA"/>
</dbReference>
<dbReference type="PROSITE" id="PS51464">
    <property type="entry name" value="SIS"/>
    <property type="match status" value="1"/>
</dbReference>
<dbReference type="SUPFAM" id="SSF46689">
    <property type="entry name" value="Homeodomain-like"/>
    <property type="match status" value="1"/>
</dbReference>
<proteinExistence type="predicted"/>
<reference evidence="7 8" key="1">
    <citation type="submission" date="2019-01" db="EMBL/GenBank/DDBJ databases">
        <authorList>
            <person name="Chen W.-M."/>
        </authorList>
    </citation>
    <scope>NUCLEOTIDE SEQUENCE [LARGE SCALE GENOMIC DNA]</scope>
    <source>
        <strain evidence="7 8">TER-1</strain>
    </source>
</reference>
<sequence length="332" mass="36368">MRHRPGRRRRPHARRILPPRHDGAARPGRGADDPAPGRPVTATAARGKPPTLLERLEIGHGTLTASETDIVQYLLAHYPQSCLDSASAMARATGVSPATVVRLFSKLGYARFQDVQREVRDEVSRKLNSPAERARLPDDDASLAQVAARTLATEIENLRATYAAAAPEQIEAVVARLCAGRGRIYVIGEKNSYPIACYIQTHLNFCLPDVVLLDTGEARIADRLLWSTPDDLLIGISIRRYSPNTTRAAAHWREMGGDVIALTDSPLSPLCPHATHRLLIETRSQSVFDSFTAAMSLSGLIVGAVARRRREAMLDVLPRGERLYATFGTFLG</sequence>
<dbReference type="GO" id="GO:0003700">
    <property type="term" value="F:DNA-binding transcription factor activity"/>
    <property type="evidence" value="ECO:0007669"/>
    <property type="project" value="InterPro"/>
</dbReference>
<evidence type="ECO:0000256" key="3">
    <source>
        <dbReference type="ARBA" id="ARBA00023163"/>
    </source>
</evidence>
<evidence type="ECO:0000256" key="2">
    <source>
        <dbReference type="ARBA" id="ARBA00023125"/>
    </source>
</evidence>
<keyword evidence="2" id="KW-0238">DNA-binding</keyword>
<protein>
    <submittedName>
        <fullName evidence="7">MurR/RpiR family transcriptional regulator</fullName>
    </submittedName>
</protein>
<dbReference type="PROSITE" id="PS51071">
    <property type="entry name" value="HTH_RPIR"/>
    <property type="match status" value="1"/>
</dbReference>
<evidence type="ECO:0000313" key="8">
    <source>
        <dbReference type="Proteomes" id="UP000286997"/>
    </source>
</evidence>
<dbReference type="PANTHER" id="PTHR30514">
    <property type="entry name" value="GLUCOKINASE"/>
    <property type="match status" value="1"/>
</dbReference>
<dbReference type="Proteomes" id="UP000286997">
    <property type="component" value="Unassembled WGS sequence"/>
</dbReference>
<dbReference type="InterPro" id="IPR047640">
    <property type="entry name" value="RpiR-like"/>
</dbReference>
<feature type="compositionally biased region" description="Basic residues" evidence="4">
    <location>
        <begin position="1"/>
        <end position="18"/>
    </location>
</feature>
<dbReference type="GO" id="GO:1901135">
    <property type="term" value="P:carbohydrate derivative metabolic process"/>
    <property type="evidence" value="ECO:0007669"/>
    <property type="project" value="InterPro"/>
</dbReference>
<dbReference type="CDD" id="cd05013">
    <property type="entry name" value="SIS_RpiR"/>
    <property type="match status" value="1"/>
</dbReference>